<evidence type="ECO:0000313" key="3">
    <source>
        <dbReference type="Proteomes" id="UP000789342"/>
    </source>
</evidence>
<evidence type="ECO:0000313" key="2">
    <source>
        <dbReference type="EMBL" id="CAG8599921.1"/>
    </source>
</evidence>
<organism evidence="2 3">
    <name type="scientific">Acaulospora morrowiae</name>
    <dbReference type="NCBI Taxonomy" id="94023"/>
    <lineage>
        <taxon>Eukaryota</taxon>
        <taxon>Fungi</taxon>
        <taxon>Fungi incertae sedis</taxon>
        <taxon>Mucoromycota</taxon>
        <taxon>Glomeromycotina</taxon>
        <taxon>Glomeromycetes</taxon>
        <taxon>Diversisporales</taxon>
        <taxon>Acaulosporaceae</taxon>
        <taxon>Acaulospora</taxon>
    </lineage>
</organism>
<protein>
    <submittedName>
        <fullName evidence="2">6549_t:CDS:1</fullName>
    </submittedName>
</protein>
<dbReference type="EMBL" id="CAJVPV010006072">
    <property type="protein sequence ID" value="CAG8599921.1"/>
    <property type="molecule type" value="Genomic_DNA"/>
</dbReference>
<reference evidence="2" key="1">
    <citation type="submission" date="2021-06" db="EMBL/GenBank/DDBJ databases">
        <authorList>
            <person name="Kallberg Y."/>
            <person name="Tangrot J."/>
            <person name="Rosling A."/>
        </authorList>
    </citation>
    <scope>NUCLEOTIDE SEQUENCE</scope>
    <source>
        <strain evidence="2">CL551</strain>
    </source>
</reference>
<accession>A0A9N9CDS0</accession>
<proteinExistence type="predicted"/>
<comment type="caution">
    <text evidence="2">The sequence shown here is derived from an EMBL/GenBank/DDBJ whole genome shotgun (WGS) entry which is preliminary data.</text>
</comment>
<dbReference type="AlphaFoldDB" id="A0A9N9CDS0"/>
<gene>
    <name evidence="2" type="ORF">AMORRO_LOCUS7740</name>
</gene>
<keyword evidence="3" id="KW-1185">Reference proteome</keyword>
<evidence type="ECO:0000256" key="1">
    <source>
        <dbReference type="SAM" id="MobiDB-lite"/>
    </source>
</evidence>
<dbReference type="Proteomes" id="UP000789342">
    <property type="component" value="Unassembled WGS sequence"/>
</dbReference>
<name>A0A9N9CDS0_9GLOM</name>
<feature type="non-terminal residue" evidence="2">
    <location>
        <position position="1"/>
    </location>
</feature>
<dbReference type="OrthoDB" id="2429771at2759"/>
<sequence length="574" mass="66580">MSSNVFHDYFKRKSADWYLIGFLNESEEEPFQLKVDLYLRSLRWIINYEEGIRKEKAQLLYNKYNSKEIEPQTSARAQDTEPDYKKARKWEAGRSKKHIYLNKPTFMDIGSASGIVNSGTINGTINSEITGCGAFDVKCLKKSSKRENDHEKLQSKRIKKNENVADPLPDDQIHMKIHLVESHQNHISTPDISTTFNCEEDVDIESEYCDARKRYKILCSWGDVIDKIDFRDTSKEDWIVERYNLSDEFRKFQQLTIRQIKENPYLCYKQNIKEILCLSNIMHIERTKPSYLTVTSTIWNKIFQRQLPSSLPPVVSNVALEYTSMLNSFKLLSDIQDVWCANFSKVVELSIQEKEKFCQAQIIFRNFLLLSSKGVDTNNENTFVHETLHDLFKEIFHDSMFELIWVNGESSVSKNRRSSDKENSRGKKPDFKILTNTRDEIIFSEAKPKDLSSILINKDFIKLSDFQVNALDELVKRYGNRIGLASFGARIRIYEMDINYDGIYRMFLIANVLTPTEQAQFLNLISVLEALYNVKDRISEVLKVIASSTPPSPLRSTYCGMSIPLPKPVKVAII</sequence>
<feature type="region of interest" description="Disordered" evidence="1">
    <location>
        <begin position="146"/>
        <end position="168"/>
    </location>
</feature>